<sequence length="262" mass="28135">MDDEPDWVRELQKQITDREDPWVILEGRQAVEAAVAGWWDLAGILAGENCDWEPPVWSGLELHRRPIAELDRLVGPENHEGVLGLTKLPDETADVAGLMKEMDEDALVVVCPRLHSEEQVGSILKNAAALGAQAVIFGREGVSPFERGAVRASAGAVFRLPVRVADGGQILRCLKTAGFTMIGGAAGEGSVSLESLEIEPGRLAIVLGAEVEGLGRFWNLACDSLAHVPVETGSAVLDPAATSAVFMWELARRRKEQAESDG</sequence>
<name>A0ABW2L5Q9_9BACT</name>
<organism evidence="4 5">
    <name type="scientific">Haloferula chungangensis</name>
    <dbReference type="NCBI Taxonomy" id="1048331"/>
    <lineage>
        <taxon>Bacteria</taxon>
        <taxon>Pseudomonadati</taxon>
        <taxon>Verrucomicrobiota</taxon>
        <taxon>Verrucomicrobiia</taxon>
        <taxon>Verrucomicrobiales</taxon>
        <taxon>Verrucomicrobiaceae</taxon>
        <taxon>Haloferula</taxon>
    </lineage>
</organism>
<dbReference type="EMBL" id="JBHTBS010000003">
    <property type="protein sequence ID" value="MFC7336857.1"/>
    <property type="molecule type" value="Genomic_DNA"/>
</dbReference>
<dbReference type="InterPro" id="IPR029028">
    <property type="entry name" value="Alpha/beta_knot_MTases"/>
</dbReference>
<keyword evidence="2" id="KW-0808">Transferase</keyword>
<protein>
    <submittedName>
        <fullName evidence="4">TrmH family RNA methyltransferase</fullName>
    </submittedName>
</protein>
<keyword evidence="5" id="KW-1185">Reference proteome</keyword>
<reference evidence="5" key="1">
    <citation type="journal article" date="2019" name="Int. J. Syst. Evol. Microbiol.">
        <title>The Global Catalogue of Microorganisms (GCM) 10K type strain sequencing project: providing services to taxonomists for standard genome sequencing and annotation.</title>
        <authorList>
            <consortium name="The Broad Institute Genomics Platform"/>
            <consortium name="The Broad Institute Genome Sequencing Center for Infectious Disease"/>
            <person name="Wu L."/>
            <person name="Ma J."/>
        </authorList>
    </citation>
    <scope>NUCLEOTIDE SEQUENCE [LARGE SCALE GENOMIC DNA]</scope>
    <source>
        <strain evidence="5">CGMCC 4.1467</strain>
    </source>
</reference>
<dbReference type="InterPro" id="IPR001537">
    <property type="entry name" value="SpoU_MeTrfase"/>
</dbReference>
<dbReference type="Pfam" id="PF00588">
    <property type="entry name" value="SpoU_methylase"/>
    <property type="match status" value="1"/>
</dbReference>
<evidence type="ECO:0000256" key="2">
    <source>
        <dbReference type="ARBA" id="ARBA00022679"/>
    </source>
</evidence>
<evidence type="ECO:0000313" key="5">
    <source>
        <dbReference type="Proteomes" id="UP001596472"/>
    </source>
</evidence>
<evidence type="ECO:0000256" key="1">
    <source>
        <dbReference type="ARBA" id="ARBA00022603"/>
    </source>
</evidence>
<dbReference type="SUPFAM" id="SSF75217">
    <property type="entry name" value="alpha/beta knot"/>
    <property type="match status" value="1"/>
</dbReference>
<dbReference type="GO" id="GO:0008168">
    <property type="term" value="F:methyltransferase activity"/>
    <property type="evidence" value="ECO:0007669"/>
    <property type="project" value="UniProtKB-KW"/>
</dbReference>
<evidence type="ECO:0000313" key="4">
    <source>
        <dbReference type="EMBL" id="MFC7336857.1"/>
    </source>
</evidence>
<dbReference type="InterPro" id="IPR004441">
    <property type="entry name" value="rRNA_MeTrfase_TrmH"/>
</dbReference>
<keyword evidence="1 4" id="KW-0489">Methyltransferase</keyword>
<proteinExistence type="predicted"/>
<feature type="domain" description="tRNA/rRNA methyltransferase SpoU type" evidence="3">
    <location>
        <begin position="107"/>
        <end position="247"/>
    </location>
</feature>
<dbReference type="Gene3D" id="3.40.1280.10">
    <property type="match status" value="1"/>
</dbReference>
<comment type="caution">
    <text evidence="4">The sequence shown here is derived from an EMBL/GenBank/DDBJ whole genome shotgun (WGS) entry which is preliminary data.</text>
</comment>
<dbReference type="Proteomes" id="UP001596472">
    <property type="component" value="Unassembled WGS sequence"/>
</dbReference>
<dbReference type="PANTHER" id="PTHR46429">
    <property type="entry name" value="23S RRNA (GUANOSINE-2'-O-)-METHYLTRANSFERASE RLMB"/>
    <property type="match status" value="1"/>
</dbReference>
<dbReference type="RefSeq" id="WP_379710623.1">
    <property type="nucleotide sequence ID" value="NZ_JBHTBS010000003.1"/>
</dbReference>
<dbReference type="GO" id="GO:0032259">
    <property type="term" value="P:methylation"/>
    <property type="evidence" value="ECO:0007669"/>
    <property type="project" value="UniProtKB-KW"/>
</dbReference>
<dbReference type="InterPro" id="IPR029026">
    <property type="entry name" value="tRNA_m1G_MTases_N"/>
</dbReference>
<evidence type="ECO:0000259" key="3">
    <source>
        <dbReference type="Pfam" id="PF00588"/>
    </source>
</evidence>
<accession>A0ABW2L5Q9</accession>
<gene>
    <name evidence="4" type="ORF">ACFQY0_06690</name>
</gene>
<dbReference type="PANTHER" id="PTHR46429:SF1">
    <property type="entry name" value="23S RRNA (GUANOSINE-2'-O-)-METHYLTRANSFERASE RLMB"/>
    <property type="match status" value="1"/>
</dbReference>